<evidence type="ECO:0000313" key="5">
    <source>
        <dbReference type="Proteomes" id="UP000231990"/>
    </source>
</evidence>
<dbReference type="Pfam" id="PF00196">
    <property type="entry name" value="GerE"/>
    <property type="match status" value="1"/>
</dbReference>
<dbReference type="RefSeq" id="WP_100712451.1">
    <property type="nucleotide sequence ID" value="NZ_NPDY01000001.1"/>
</dbReference>
<dbReference type="InterPro" id="IPR035965">
    <property type="entry name" value="PAS-like_dom_sf"/>
</dbReference>
<dbReference type="SMART" id="SM00091">
    <property type="entry name" value="PAS"/>
    <property type="match status" value="2"/>
</dbReference>
<protein>
    <recommendedName>
        <fullName evidence="1">PAS domain-containing protein</fullName>
    </recommendedName>
</protein>
<accession>A0A2M9ZSQ1</accession>
<gene>
    <name evidence="2" type="ORF">CH360_02945</name>
    <name evidence="3" type="ORF">CH373_02950</name>
</gene>
<dbReference type="SUPFAM" id="SSF55785">
    <property type="entry name" value="PYP-like sensor domain (PAS domain)"/>
    <property type="match status" value="2"/>
</dbReference>
<dbReference type="PROSITE" id="PS50112">
    <property type="entry name" value="PAS"/>
    <property type="match status" value="1"/>
</dbReference>
<dbReference type="GO" id="GO:0006355">
    <property type="term" value="P:regulation of DNA-templated transcription"/>
    <property type="evidence" value="ECO:0007669"/>
    <property type="project" value="InterPro"/>
</dbReference>
<keyword evidence="4" id="KW-1185">Reference proteome</keyword>
<dbReference type="Proteomes" id="UP000231962">
    <property type="component" value="Unassembled WGS sequence"/>
</dbReference>
<feature type="domain" description="PAS" evidence="1">
    <location>
        <begin position="124"/>
        <end position="175"/>
    </location>
</feature>
<dbReference type="Pfam" id="PF13426">
    <property type="entry name" value="PAS_9"/>
    <property type="match status" value="1"/>
</dbReference>
<dbReference type="Proteomes" id="UP000231990">
    <property type="component" value="Unassembled WGS sequence"/>
</dbReference>
<dbReference type="Gene3D" id="1.10.10.10">
    <property type="entry name" value="Winged helix-like DNA-binding domain superfamily/Winged helix DNA-binding domain"/>
    <property type="match status" value="1"/>
</dbReference>
<dbReference type="InterPro" id="IPR013767">
    <property type="entry name" value="PAS_fold"/>
</dbReference>
<evidence type="ECO:0000313" key="2">
    <source>
        <dbReference type="EMBL" id="PJZ71466.1"/>
    </source>
</evidence>
<reference evidence="4 5" key="1">
    <citation type="submission" date="2017-07" db="EMBL/GenBank/DDBJ databases">
        <title>Leptospira spp. isolated from tropical soils.</title>
        <authorList>
            <person name="Thibeaux R."/>
            <person name="Iraola G."/>
            <person name="Ferres I."/>
            <person name="Bierque E."/>
            <person name="Girault D."/>
            <person name="Soupe-Gilbert M.-E."/>
            <person name="Picardeau M."/>
            <person name="Goarant C."/>
        </authorList>
    </citation>
    <scope>NUCLEOTIDE SEQUENCE [LARGE SCALE GENOMIC DNA]</scope>
    <source>
        <strain evidence="3 5">FH1-B-B1</strain>
        <strain evidence="2 4">FH1-B-C1</strain>
    </source>
</reference>
<organism evidence="3 5">
    <name type="scientific">Leptospira perolatii</name>
    <dbReference type="NCBI Taxonomy" id="2023191"/>
    <lineage>
        <taxon>Bacteria</taxon>
        <taxon>Pseudomonadati</taxon>
        <taxon>Spirochaetota</taxon>
        <taxon>Spirochaetia</taxon>
        <taxon>Leptospirales</taxon>
        <taxon>Leptospiraceae</taxon>
        <taxon>Leptospira</taxon>
    </lineage>
</organism>
<evidence type="ECO:0000313" key="3">
    <source>
        <dbReference type="EMBL" id="PJZ75001.1"/>
    </source>
</evidence>
<dbReference type="InterPro" id="IPR052155">
    <property type="entry name" value="Biofilm_reg_signaling"/>
</dbReference>
<name>A0A2M9ZSQ1_9LEPT</name>
<dbReference type="InterPro" id="IPR000792">
    <property type="entry name" value="Tscrpt_reg_LuxR_C"/>
</dbReference>
<dbReference type="PRINTS" id="PR00038">
    <property type="entry name" value="HTHLUXR"/>
</dbReference>
<proteinExistence type="predicted"/>
<dbReference type="AlphaFoldDB" id="A0A2M9ZSQ1"/>
<dbReference type="GO" id="GO:0003677">
    <property type="term" value="F:DNA binding"/>
    <property type="evidence" value="ECO:0007669"/>
    <property type="project" value="InterPro"/>
</dbReference>
<dbReference type="PANTHER" id="PTHR44757:SF2">
    <property type="entry name" value="BIOFILM ARCHITECTURE MAINTENANCE PROTEIN MBAA"/>
    <property type="match status" value="1"/>
</dbReference>
<dbReference type="InterPro" id="IPR000014">
    <property type="entry name" value="PAS"/>
</dbReference>
<dbReference type="Pfam" id="PF00989">
    <property type="entry name" value="PAS"/>
    <property type="match status" value="1"/>
</dbReference>
<dbReference type="OrthoDB" id="336863at2"/>
<comment type="caution">
    <text evidence="3">The sequence shown here is derived from an EMBL/GenBank/DDBJ whole genome shotgun (WGS) entry which is preliminary data.</text>
</comment>
<dbReference type="CDD" id="cd00130">
    <property type="entry name" value="PAS"/>
    <property type="match status" value="2"/>
</dbReference>
<evidence type="ECO:0000313" key="4">
    <source>
        <dbReference type="Proteomes" id="UP000231962"/>
    </source>
</evidence>
<dbReference type="Gene3D" id="3.30.450.20">
    <property type="entry name" value="PAS domain"/>
    <property type="match status" value="2"/>
</dbReference>
<dbReference type="InterPro" id="IPR036388">
    <property type="entry name" value="WH-like_DNA-bd_sf"/>
</dbReference>
<dbReference type="NCBIfam" id="TIGR00229">
    <property type="entry name" value="sensory_box"/>
    <property type="match status" value="1"/>
</dbReference>
<dbReference type="EMBL" id="NPDY01000001">
    <property type="protein sequence ID" value="PJZ71466.1"/>
    <property type="molecule type" value="Genomic_DNA"/>
</dbReference>
<dbReference type="SUPFAM" id="SSF46894">
    <property type="entry name" value="C-terminal effector domain of the bipartite response regulators"/>
    <property type="match status" value="1"/>
</dbReference>
<dbReference type="PANTHER" id="PTHR44757">
    <property type="entry name" value="DIGUANYLATE CYCLASE DGCP"/>
    <property type="match status" value="1"/>
</dbReference>
<dbReference type="InterPro" id="IPR016032">
    <property type="entry name" value="Sig_transdc_resp-reg_C-effctor"/>
</dbReference>
<evidence type="ECO:0000259" key="1">
    <source>
        <dbReference type="PROSITE" id="PS50112"/>
    </source>
</evidence>
<dbReference type="EMBL" id="NPDZ01000001">
    <property type="protein sequence ID" value="PJZ75001.1"/>
    <property type="molecule type" value="Genomic_DNA"/>
</dbReference>
<sequence length="351" mass="40274">MEDIQEQALQHKDIPDILLICDSQGEIYYISDKGKLSLGLPQGVQINDKSFYELFSGLNKDNFDKDILPSAVSNGEWRGEIQVKKKNGEEVSALLILRPMSDSNQKFLFFIFLKPSGVPKEYDKNQIFYNVFRNSENAMFITDTDGKIIAANREFESISGLQERELLGKTPKIFESGNISKEFYSLFLDRMFQGKEYKGLFQNGNHNGKVVEWEQVIQPIKDSSGKVTNFLSMVLNRNSQEELHKKDLNGHSLGNDLLSHSSGDKDRDEIVKVIRSRTKLTRKETEICASIAIGTDKVKISEELGIHSGTMKNHLKSIYRKTIDREREIPGPERDKLQRLTIYLFRLLREE</sequence>